<feature type="region of interest" description="Disordered" evidence="1">
    <location>
        <begin position="78"/>
        <end position="97"/>
    </location>
</feature>
<sequence length="97" mass="11272">MDKEGHECEVANLDERRLQRLEQAIAVTRTKLDVVGIRLEWLGRKLLSTELERAELRRTLAERVWELNLLRHRLKLDRRNPNDQPAAASACKSSVTD</sequence>
<name>W9VI21_9GAMM</name>
<proteinExistence type="predicted"/>
<dbReference type="Proteomes" id="UP000019460">
    <property type="component" value="Unassembled WGS sequence"/>
</dbReference>
<gene>
    <name evidence="2" type="ORF">D779_1085</name>
</gene>
<accession>W9VI21</accession>
<evidence type="ECO:0000313" key="3">
    <source>
        <dbReference type="Proteomes" id="UP000019460"/>
    </source>
</evidence>
<dbReference type="EMBL" id="AONC01000022">
    <property type="protein sequence ID" value="EXJ15697.1"/>
    <property type="molecule type" value="Genomic_DNA"/>
</dbReference>
<dbReference type="AlphaFoldDB" id="W9VI21"/>
<organism evidence="2 3">
    <name type="scientific">Imhoffiella purpurea</name>
    <dbReference type="NCBI Taxonomy" id="1249627"/>
    <lineage>
        <taxon>Bacteria</taxon>
        <taxon>Pseudomonadati</taxon>
        <taxon>Pseudomonadota</taxon>
        <taxon>Gammaproteobacteria</taxon>
        <taxon>Chromatiales</taxon>
        <taxon>Chromatiaceae</taxon>
        <taxon>Imhoffiella</taxon>
    </lineage>
</organism>
<keyword evidence="3" id="KW-1185">Reference proteome</keyword>
<comment type="caution">
    <text evidence="2">The sequence shown here is derived from an EMBL/GenBank/DDBJ whole genome shotgun (WGS) entry which is preliminary data.</text>
</comment>
<reference evidence="2 3" key="1">
    <citation type="submission" date="2012-11" db="EMBL/GenBank/DDBJ databases">
        <title>Genome assembly of Thiorhodococcus sp. AK35.</title>
        <authorList>
            <person name="Nupur N."/>
            <person name="Khatri I."/>
            <person name="Subramanian S."/>
            <person name="Pinnaka A."/>
        </authorList>
    </citation>
    <scope>NUCLEOTIDE SEQUENCE [LARGE SCALE GENOMIC DNA]</scope>
    <source>
        <strain evidence="2 3">AK35</strain>
    </source>
</reference>
<evidence type="ECO:0000256" key="1">
    <source>
        <dbReference type="SAM" id="MobiDB-lite"/>
    </source>
</evidence>
<dbReference type="RefSeq" id="WP_043751912.1">
    <property type="nucleotide sequence ID" value="NZ_AONC01000022.1"/>
</dbReference>
<evidence type="ECO:0000313" key="2">
    <source>
        <dbReference type="EMBL" id="EXJ15697.1"/>
    </source>
</evidence>
<dbReference type="eggNOG" id="ENOG50343YE">
    <property type="taxonomic scope" value="Bacteria"/>
</dbReference>
<protein>
    <submittedName>
        <fullName evidence="2">Uncharacterized protein</fullName>
    </submittedName>
</protein>